<feature type="domain" description="FimV N-terminal" evidence="2">
    <location>
        <begin position="34"/>
        <end position="139"/>
    </location>
</feature>
<dbReference type="eggNOG" id="COG3170">
    <property type="taxonomic scope" value="Bacteria"/>
</dbReference>
<reference evidence="3 4" key="1">
    <citation type="submission" date="2012-09" db="EMBL/GenBank/DDBJ databases">
        <title>The Genome Sequence of Massilia timonae CCUG 45783.</title>
        <authorList>
            <consortium name="The Broad Institute Genome Sequencing Platform"/>
            <person name="Earl A."/>
            <person name="Ward D."/>
            <person name="Feldgarden M."/>
            <person name="Gevers D."/>
            <person name="Huys G."/>
            <person name="Walker B."/>
            <person name="Young S.K."/>
            <person name="Zeng Q."/>
            <person name="Gargeya S."/>
            <person name="Fitzgerald M."/>
            <person name="Haas B."/>
            <person name="Abouelleil A."/>
            <person name="Alvarado L."/>
            <person name="Arachchi H.M."/>
            <person name="Berlin A.M."/>
            <person name="Chapman S.B."/>
            <person name="Goldberg J."/>
            <person name="Griggs A."/>
            <person name="Gujja S."/>
            <person name="Hansen M."/>
            <person name="Howarth C."/>
            <person name="Imamovic A."/>
            <person name="Larimer J."/>
            <person name="McCowen C."/>
            <person name="Montmayeur A."/>
            <person name="Murphy C."/>
            <person name="Neiman D."/>
            <person name="Pearson M."/>
            <person name="Priest M."/>
            <person name="Roberts A."/>
            <person name="Saif S."/>
            <person name="Shea T."/>
            <person name="Sisk P."/>
            <person name="Sykes S."/>
            <person name="Wortman J."/>
            <person name="Nusbaum C."/>
            <person name="Birren B."/>
        </authorList>
    </citation>
    <scope>NUCLEOTIDE SEQUENCE [LARGE SCALE GENOMIC DNA]</scope>
    <source>
        <strain evidence="3 4">CCUG 45783</strain>
    </source>
</reference>
<feature type="chain" id="PRO_5003925914" description="FimV N-terminal domain-containing protein" evidence="1">
    <location>
        <begin position="34"/>
        <end position="161"/>
    </location>
</feature>
<sequence>MHSSHQSPLVATALKSITAAVASAVFLTSAANAAGLGKLTVLSALGQPLRAEIELTAGAGEDPASMAVKLASPEAFRAANIEFNPALLSLRFAVEERGGRQVIRVSSTQPLNEPFVDMLLELTWNNGRLVREYTFLLDPAELRTTQPAQVAAAPQSRPAAP</sequence>
<dbReference type="HOGENOM" id="CLU_1753618_0_0_4"/>
<keyword evidence="1" id="KW-0732">Signal</keyword>
<dbReference type="AlphaFoldDB" id="K9DMX6"/>
<dbReference type="EMBL" id="AGZI01000002">
    <property type="protein sequence ID" value="EKU84571.1"/>
    <property type="molecule type" value="Genomic_DNA"/>
</dbReference>
<dbReference type="Proteomes" id="UP000009874">
    <property type="component" value="Unassembled WGS sequence"/>
</dbReference>
<feature type="signal peptide" evidence="1">
    <location>
        <begin position="1"/>
        <end position="33"/>
    </location>
</feature>
<protein>
    <recommendedName>
        <fullName evidence="2">FimV N-terminal domain-containing protein</fullName>
    </recommendedName>
</protein>
<name>K9DMX6_9BURK</name>
<organism evidence="3 4">
    <name type="scientific">Massilia timonae CCUG 45783</name>
    <dbReference type="NCBI Taxonomy" id="883126"/>
    <lineage>
        <taxon>Bacteria</taxon>
        <taxon>Pseudomonadati</taxon>
        <taxon>Pseudomonadota</taxon>
        <taxon>Betaproteobacteria</taxon>
        <taxon>Burkholderiales</taxon>
        <taxon>Oxalobacteraceae</taxon>
        <taxon>Telluria group</taxon>
        <taxon>Massilia</taxon>
    </lineage>
</organism>
<evidence type="ECO:0000313" key="3">
    <source>
        <dbReference type="EMBL" id="EKU84571.1"/>
    </source>
</evidence>
<comment type="caution">
    <text evidence="3">The sequence shown here is derived from an EMBL/GenBank/DDBJ whole genome shotgun (WGS) entry which is preliminary data.</text>
</comment>
<dbReference type="InterPro" id="IPR057840">
    <property type="entry name" value="FimV_N"/>
</dbReference>
<evidence type="ECO:0000259" key="2">
    <source>
        <dbReference type="Pfam" id="PF25800"/>
    </source>
</evidence>
<proteinExistence type="predicted"/>
<feature type="non-terminal residue" evidence="3">
    <location>
        <position position="161"/>
    </location>
</feature>
<accession>K9DMX6</accession>
<evidence type="ECO:0000256" key="1">
    <source>
        <dbReference type="SAM" id="SignalP"/>
    </source>
</evidence>
<evidence type="ECO:0000313" key="4">
    <source>
        <dbReference type="Proteomes" id="UP000009874"/>
    </source>
</evidence>
<keyword evidence="4" id="KW-1185">Reference proteome</keyword>
<gene>
    <name evidence="3" type="ORF">HMPREF9710_00006</name>
</gene>
<dbReference type="Pfam" id="PF25800">
    <property type="entry name" value="FimV_N"/>
    <property type="match status" value="1"/>
</dbReference>